<feature type="transmembrane region" description="Helical" evidence="5">
    <location>
        <begin position="116"/>
        <end position="136"/>
    </location>
</feature>
<comment type="caution">
    <text evidence="7">The sequence shown here is derived from an EMBL/GenBank/DDBJ whole genome shotgun (WGS) entry which is preliminary data.</text>
</comment>
<protein>
    <recommendedName>
        <fullName evidence="6">Methylamine utilisation protein MauE domain-containing protein</fullName>
    </recommendedName>
</protein>
<dbReference type="Proteomes" id="UP000256373">
    <property type="component" value="Unassembled WGS sequence"/>
</dbReference>
<evidence type="ECO:0000256" key="1">
    <source>
        <dbReference type="ARBA" id="ARBA00004141"/>
    </source>
</evidence>
<dbReference type="EMBL" id="QNUL01000039">
    <property type="protein sequence ID" value="REA56432.1"/>
    <property type="molecule type" value="Genomic_DNA"/>
</dbReference>
<dbReference type="GO" id="GO:0016020">
    <property type="term" value="C:membrane"/>
    <property type="evidence" value="ECO:0007669"/>
    <property type="project" value="UniProtKB-SubCell"/>
</dbReference>
<evidence type="ECO:0000256" key="2">
    <source>
        <dbReference type="ARBA" id="ARBA00022692"/>
    </source>
</evidence>
<feature type="transmembrane region" description="Helical" evidence="5">
    <location>
        <begin position="74"/>
        <end position="96"/>
    </location>
</feature>
<dbReference type="InterPro" id="IPR009908">
    <property type="entry name" value="Methylamine_util_MauE"/>
</dbReference>
<evidence type="ECO:0000256" key="3">
    <source>
        <dbReference type="ARBA" id="ARBA00022989"/>
    </source>
</evidence>
<evidence type="ECO:0000256" key="5">
    <source>
        <dbReference type="SAM" id="Phobius"/>
    </source>
</evidence>
<keyword evidence="2 5" id="KW-0812">Transmembrane</keyword>
<name>A0A3D8Y352_9BACT</name>
<dbReference type="AlphaFoldDB" id="A0A3D8Y352"/>
<feature type="domain" description="Methylamine utilisation protein MauE" evidence="6">
    <location>
        <begin position="5"/>
        <end position="130"/>
    </location>
</feature>
<evidence type="ECO:0000313" key="7">
    <source>
        <dbReference type="EMBL" id="REA56432.1"/>
    </source>
</evidence>
<keyword evidence="4 5" id="KW-0472">Membrane</keyword>
<dbReference type="GO" id="GO:0030416">
    <property type="term" value="P:methylamine metabolic process"/>
    <property type="evidence" value="ECO:0007669"/>
    <property type="project" value="InterPro"/>
</dbReference>
<dbReference type="Pfam" id="PF07291">
    <property type="entry name" value="MauE"/>
    <property type="match status" value="1"/>
</dbReference>
<accession>A0A3D8Y352</accession>
<gene>
    <name evidence="7" type="ORF">DSL64_26930</name>
</gene>
<evidence type="ECO:0000313" key="8">
    <source>
        <dbReference type="Proteomes" id="UP000256373"/>
    </source>
</evidence>
<evidence type="ECO:0000256" key="4">
    <source>
        <dbReference type="ARBA" id="ARBA00023136"/>
    </source>
</evidence>
<sequence>MHTRNLVKAITFLLTVLFLYTALSKLMDLDTFHSQLANQNIPKWTVAYLVWLIPASELLAVGLMIFGSSRSLGLYMSSLLMLAFTVYIGLVVIGFFDRVPCSCGGVLKSMSFGSHLVFNLFFLSIAILAANLNDALSLPVDRS</sequence>
<dbReference type="OrthoDB" id="673785at2"/>
<reference evidence="7 8" key="1">
    <citation type="submission" date="2018-07" db="EMBL/GenBank/DDBJ databases">
        <title>Dyadobacter roseus sp. nov., isolated from rose rhizosphere soil.</title>
        <authorList>
            <person name="Chen L."/>
        </authorList>
    </citation>
    <scope>NUCLEOTIDE SEQUENCE [LARGE SCALE GENOMIC DNA]</scope>
    <source>
        <strain evidence="7 8">RS19</strain>
    </source>
</reference>
<evidence type="ECO:0000259" key="6">
    <source>
        <dbReference type="Pfam" id="PF07291"/>
    </source>
</evidence>
<keyword evidence="3 5" id="KW-1133">Transmembrane helix</keyword>
<comment type="subcellular location">
    <subcellularLocation>
        <location evidence="1">Membrane</location>
        <topology evidence="1">Multi-pass membrane protein</topology>
    </subcellularLocation>
</comment>
<proteinExistence type="predicted"/>
<dbReference type="RefSeq" id="WP_115834067.1">
    <property type="nucleotide sequence ID" value="NZ_QNUL01000039.1"/>
</dbReference>
<feature type="transmembrane region" description="Helical" evidence="5">
    <location>
        <begin position="48"/>
        <end position="67"/>
    </location>
</feature>
<organism evidence="7 8">
    <name type="scientific">Dyadobacter luteus</name>
    <dbReference type="NCBI Taxonomy" id="2259619"/>
    <lineage>
        <taxon>Bacteria</taxon>
        <taxon>Pseudomonadati</taxon>
        <taxon>Bacteroidota</taxon>
        <taxon>Cytophagia</taxon>
        <taxon>Cytophagales</taxon>
        <taxon>Spirosomataceae</taxon>
        <taxon>Dyadobacter</taxon>
    </lineage>
</organism>
<dbReference type="UniPathway" id="UPA00895"/>
<keyword evidence="8" id="KW-1185">Reference proteome</keyword>